<dbReference type="GO" id="GO:0000492">
    <property type="term" value="P:box C/D snoRNP assembly"/>
    <property type="evidence" value="ECO:0007669"/>
    <property type="project" value="TreeGrafter"/>
</dbReference>
<reference evidence="3" key="1">
    <citation type="submission" date="2020-04" db="EMBL/GenBank/DDBJ databases">
        <authorList>
            <person name="Neveu A P."/>
        </authorList>
    </citation>
    <scope>NUCLEOTIDE SEQUENCE</scope>
    <source>
        <tissue evidence="3">Whole embryo</tissue>
    </source>
</reference>
<sequence>MNGNELQNQAKYIWDRLDDLAANDPQGYKKFIDQQMEERETFMAPPEARLCFLVKTKENDLVYVNVCAWKRIPYPQDDSEPLKLMCGFVQKHQSKKGEPRHITIPVAANGQVLDEILKSNVDKHELINLIIDLITKQCKLNLCKKYDLCKYIYKGDLPANPRSLFIKNPNAEFQQAELMKMASQNPSDILSSPETLLKNLNLDEDAAQEQTPMPEVDFMKSFAKTNEKPKTKLIEEIGKEPATPEHSLKEIETSNGEKQLLLTINLPQINTTADCDLLISRKKIELMVPEKYKLNIPLPKPVNDGEAKAKFSKKTKQLTICMPIL</sequence>
<comment type="similarity">
    <text evidence="1">Belongs to the PIH1 family.</text>
</comment>
<dbReference type="AlphaFoldDB" id="A0A6F9DN66"/>
<dbReference type="GO" id="GO:1990904">
    <property type="term" value="C:ribonucleoprotein complex"/>
    <property type="evidence" value="ECO:0007669"/>
    <property type="project" value="TreeGrafter"/>
</dbReference>
<gene>
    <name evidence="3" type="primary">Pih1d2-002</name>
</gene>
<dbReference type="Pfam" id="PF18201">
    <property type="entry name" value="PIH1_CS"/>
    <property type="match status" value="1"/>
</dbReference>
<proteinExistence type="evidence at transcript level"/>
<protein>
    <submittedName>
        <fullName evidence="3">PIH1 domain-containing protein 2-like</fullName>
    </submittedName>
</protein>
<accession>A0A6F9DN66</accession>
<dbReference type="PANTHER" id="PTHR22997">
    <property type="entry name" value="PIH1 DOMAIN-CONTAINING PROTEIN 1"/>
    <property type="match status" value="1"/>
</dbReference>
<name>A0A6F9DN66_9ASCI</name>
<organism evidence="3">
    <name type="scientific">Phallusia mammillata</name>
    <dbReference type="NCBI Taxonomy" id="59560"/>
    <lineage>
        <taxon>Eukaryota</taxon>
        <taxon>Metazoa</taxon>
        <taxon>Chordata</taxon>
        <taxon>Tunicata</taxon>
        <taxon>Ascidiacea</taxon>
        <taxon>Phlebobranchia</taxon>
        <taxon>Ascidiidae</taxon>
        <taxon>Phallusia</taxon>
    </lineage>
</organism>
<evidence type="ECO:0000256" key="1">
    <source>
        <dbReference type="ARBA" id="ARBA00008511"/>
    </source>
</evidence>
<dbReference type="GO" id="GO:0006364">
    <property type="term" value="P:rRNA processing"/>
    <property type="evidence" value="ECO:0007669"/>
    <property type="project" value="TreeGrafter"/>
</dbReference>
<dbReference type="InterPro" id="IPR041442">
    <property type="entry name" value="PIH1D1/2/3_CS-like"/>
</dbReference>
<dbReference type="InterPro" id="IPR050734">
    <property type="entry name" value="PIH1/Kintoun_subfamily"/>
</dbReference>
<feature type="domain" description="PIH1D1/2/3 CS-like" evidence="2">
    <location>
        <begin position="254"/>
        <end position="324"/>
    </location>
</feature>
<evidence type="ECO:0000313" key="3">
    <source>
        <dbReference type="EMBL" id="CAB3264874.1"/>
    </source>
</evidence>
<dbReference type="GO" id="GO:0005737">
    <property type="term" value="C:cytoplasm"/>
    <property type="evidence" value="ECO:0007669"/>
    <property type="project" value="TreeGrafter"/>
</dbReference>
<dbReference type="PANTHER" id="PTHR22997:SF6">
    <property type="entry name" value="PIH1 DOMAIN-CONTAINING PROTEIN 2"/>
    <property type="match status" value="1"/>
</dbReference>
<dbReference type="GO" id="GO:0097255">
    <property type="term" value="C:R2TP complex"/>
    <property type="evidence" value="ECO:0007669"/>
    <property type="project" value="TreeGrafter"/>
</dbReference>
<evidence type="ECO:0000259" key="2">
    <source>
        <dbReference type="Pfam" id="PF18201"/>
    </source>
</evidence>
<dbReference type="EMBL" id="LR789012">
    <property type="protein sequence ID" value="CAB3264874.1"/>
    <property type="molecule type" value="mRNA"/>
</dbReference>